<keyword evidence="3" id="KW-1003">Cell membrane</keyword>
<evidence type="ECO:0000256" key="10">
    <source>
        <dbReference type="ARBA" id="ARBA00023136"/>
    </source>
</evidence>
<comment type="subcellular location">
    <subcellularLocation>
        <location evidence="2">Cell membrane</location>
        <topology evidence="2">Multi-pass membrane protein</topology>
    </subcellularLocation>
</comment>
<dbReference type="PIRSF" id="PIRSF004638">
    <property type="entry name" value="UCP004638"/>
    <property type="match status" value="1"/>
</dbReference>
<accession>A0A1J5PUD7</accession>
<organism evidence="13">
    <name type="scientific">mine drainage metagenome</name>
    <dbReference type="NCBI Taxonomy" id="410659"/>
    <lineage>
        <taxon>unclassified sequences</taxon>
        <taxon>metagenomes</taxon>
        <taxon>ecological metagenomes</taxon>
    </lineage>
</organism>
<evidence type="ECO:0000256" key="5">
    <source>
        <dbReference type="ARBA" id="ARBA00022692"/>
    </source>
</evidence>
<proteinExistence type="inferred from homology"/>
<dbReference type="GO" id="GO:0046872">
    <property type="term" value="F:metal ion binding"/>
    <property type="evidence" value="ECO:0007669"/>
    <property type="project" value="UniProtKB-KW"/>
</dbReference>
<keyword evidence="9" id="KW-0408">Iron</keyword>
<dbReference type="HAMAP" id="MF_02239">
    <property type="entry name" value="HemJ"/>
    <property type="match status" value="1"/>
</dbReference>
<feature type="transmembrane region" description="Helical" evidence="12">
    <location>
        <begin position="62"/>
        <end position="88"/>
    </location>
</feature>
<feature type="transmembrane region" description="Helical" evidence="12">
    <location>
        <begin position="94"/>
        <end position="113"/>
    </location>
</feature>
<evidence type="ECO:0000256" key="7">
    <source>
        <dbReference type="ARBA" id="ARBA00022989"/>
    </source>
</evidence>
<gene>
    <name evidence="13" type="ORF">GALL_495050</name>
</gene>
<dbReference type="GO" id="GO:0016491">
    <property type="term" value="F:oxidoreductase activity"/>
    <property type="evidence" value="ECO:0007669"/>
    <property type="project" value="UniProtKB-KW"/>
</dbReference>
<feature type="transmembrane region" description="Helical" evidence="12">
    <location>
        <begin position="134"/>
        <end position="152"/>
    </location>
</feature>
<dbReference type="GO" id="GO:0005886">
    <property type="term" value="C:plasma membrane"/>
    <property type="evidence" value="ECO:0007669"/>
    <property type="project" value="UniProtKB-SubCell"/>
</dbReference>
<keyword evidence="10 12" id="KW-0472">Membrane</keyword>
<dbReference type="AlphaFoldDB" id="A0A1J5PUD7"/>
<evidence type="ECO:0000313" key="13">
    <source>
        <dbReference type="EMBL" id="OIQ68899.1"/>
    </source>
</evidence>
<evidence type="ECO:0000256" key="9">
    <source>
        <dbReference type="ARBA" id="ARBA00023004"/>
    </source>
</evidence>
<dbReference type="PANTHER" id="PTHR40255">
    <property type="entry name" value="UPF0093 MEMBRANE PROTEIN SLR1790"/>
    <property type="match status" value="1"/>
</dbReference>
<evidence type="ECO:0000256" key="4">
    <source>
        <dbReference type="ARBA" id="ARBA00022617"/>
    </source>
</evidence>
<evidence type="ECO:0008006" key="14">
    <source>
        <dbReference type="Google" id="ProtNLM"/>
    </source>
</evidence>
<evidence type="ECO:0000256" key="8">
    <source>
        <dbReference type="ARBA" id="ARBA00023002"/>
    </source>
</evidence>
<comment type="pathway">
    <text evidence="11">Porphyrin-containing compound metabolism.</text>
</comment>
<dbReference type="PANTHER" id="PTHR40255:SF1">
    <property type="entry name" value="PROTOPORPHYRINOGEN IX OXIDASE"/>
    <property type="match status" value="1"/>
</dbReference>
<dbReference type="EMBL" id="MLJW01005038">
    <property type="protein sequence ID" value="OIQ68899.1"/>
    <property type="molecule type" value="Genomic_DNA"/>
</dbReference>
<comment type="caution">
    <text evidence="13">The sequence shown here is derived from an EMBL/GenBank/DDBJ whole genome shotgun (WGS) entry which is preliminary data.</text>
</comment>
<keyword evidence="5 12" id="KW-0812">Transmembrane</keyword>
<dbReference type="Pfam" id="PF03653">
    <property type="entry name" value="UPF0093"/>
    <property type="match status" value="1"/>
</dbReference>
<reference evidence="13" key="1">
    <citation type="submission" date="2016-10" db="EMBL/GenBank/DDBJ databases">
        <title>Sequence of Gallionella enrichment culture.</title>
        <authorList>
            <person name="Poehlein A."/>
            <person name="Muehling M."/>
            <person name="Daniel R."/>
        </authorList>
    </citation>
    <scope>NUCLEOTIDE SEQUENCE</scope>
</reference>
<sequence>MFDFLSNWYLWIKAFHVISVITWMAGIFYLPRLFVYHVEGLEKKGVVPGSDMDLLFQRQECLLLRAIMNPAMTATWIFGLCLVFTPGIVDWHTIWPWTKAASVLGMTWFHHWLGLRRKDFIKGTNTRSGRTYRMMNELPTVFMVIIVLSVIVKF</sequence>
<keyword evidence="4" id="KW-0349">Heme</keyword>
<evidence type="ECO:0000256" key="2">
    <source>
        <dbReference type="ARBA" id="ARBA00004651"/>
    </source>
</evidence>
<keyword evidence="7 12" id="KW-1133">Transmembrane helix</keyword>
<feature type="transmembrane region" description="Helical" evidence="12">
    <location>
        <begin position="12"/>
        <end position="35"/>
    </location>
</feature>
<evidence type="ECO:0000256" key="1">
    <source>
        <dbReference type="ARBA" id="ARBA00001970"/>
    </source>
</evidence>
<evidence type="ECO:0000256" key="3">
    <source>
        <dbReference type="ARBA" id="ARBA00022475"/>
    </source>
</evidence>
<evidence type="ECO:0000256" key="6">
    <source>
        <dbReference type="ARBA" id="ARBA00022723"/>
    </source>
</evidence>
<keyword evidence="8" id="KW-0560">Oxidoreductase</keyword>
<dbReference type="InterPro" id="IPR005265">
    <property type="entry name" value="HemJ-like"/>
</dbReference>
<evidence type="ECO:0000256" key="12">
    <source>
        <dbReference type="SAM" id="Phobius"/>
    </source>
</evidence>
<keyword evidence="6" id="KW-0479">Metal-binding</keyword>
<name>A0A1J5PUD7_9ZZZZ</name>
<evidence type="ECO:0000256" key="11">
    <source>
        <dbReference type="ARBA" id="ARBA00023444"/>
    </source>
</evidence>
<protein>
    <recommendedName>
        <fullName evidence="14">Protoporphyrinogen IX oxidase</fullName>
    </recommendedName>
</protein>
<comment type="cofactor">
    <cofactor evidence="1">
        <name>heme b</name>
        <dbReference type="ChEBI" id="CHEBI:60344"/>
    </cofactor>
</comment>